<evidence type="ECO:0000256" key="1">
    <source>
        <dbReference type="SAM" id="MobiDB-lite"/>
    </source>
</evidence>
<feature type="non-terminal residue" evidence="2">
    <location>
        <position position="1"/>
    </location>
</feature>
<proteinExistence type="predicted"/>
<dbReference type="EMBL" id="MU856909">
    <property type="protein sequence ID" value="KAK4154528.1"/>
    <property type="molecule type" value="Genomic_DNA"/>
</dbReference>
<evidence type="ECO:0000313" key="3">
    <source>
        <dbReference type="Proteomes" id="UP001302745"/>
    </source>
</evidence>
<reference evidence="2" key="2">
    <citation type="submission" date="2023-05" db="EMBL/GenBank/DDBJ databases">
        <authorList>
            <consortium name="Lawrence Berkeley National Laboratory"/>
            <person name="Steindorff A."/>
            <person name="Hensen N."/>
            <person name="Bonometti L."/>
            <person name="Westerberg I."/>
            <person name="Brannstrom I.O."/>
            <person name="Guillou S."/>
            <person name="Cros-Aarteil S."/>
            <person name="Calhoun S."/>
            <person name="Haridas S."/>
            <person name="Kuo A."/>
            <person name="Mondo S."/>
            <person name="Pangilinan J."/>
            <person name="Riley R."/>
            <person name="Labutti K."/>
            <person name="Andreopoulos B."/>
            <person name="Lipzen A."/>
            <person name="Chen C."/>
            <person name="Yanf M."/>
            <person name="Daum C."/>
            <person name="Ng V."/>
            <person name="Clum A."/>
            <person name="Ohm R."/>
            <person name="Martin F."/>
            <person name="Silar P."/>
            <person name="Natvig D."/>
            <person name="Lalanne C."/>
            <person name="Gautier V."/>
            <person name="Ament-Velasquez S.L."/>
            <person name="Kruys A."/>
            <person name="Hutchinson M.I."/>
            <person name="Powell A.J."/>
            <person name="Barry K."/>
            <person name="Miller A.N."/>
            <person name="Grigoriev I.V."/>
            <person name="Debuchy R."/>
            <person name="Gladieux P."/>
            <person name="Thoren M.H."/>
            <person name="Johannesson H."/>
        </authorList>
    </citation>
    <scope>NUCLEOTIDE SEQUENCE</scope>
    <source>
        <strain evidence="2">CBS 538.74</strain>
    </source>
</reference>
<organism evidence="2 3">
    <name type="scientific">Chaetomidium leptoderma</name>
    <dbReference type="NCBI Taxonomy" id="669021"/>
    <lineage>
        <taxon>Eukaryota</taxon>
        <taxon>Fungi</taxon>
        <taxon>Dikarya</taxon>
        <taxon>Ascomycota</taxon>
        <taxon>Pezizomycotina</taxon>
        <taxon>Sordariomycetes</taxon>
        <taxon>Sordariomycetidae</taxon>
        <taxon>Sordariales</taxon>
        <taxon>Chaetomiaceae</taxon>
        <taxon>Chaetomidium</taxon>
    </lineage>
</organism>
<accession>A0AAN6VMY5</accession>
<feature type="region of interest" description="Disordered" evidence="1">
    <location>
        <begin position="42"/>
        <end position="68"/>
    </location>
</feature>
<sequence length="143" mass="16726">LLIIRIPTPLHEFLHLALYPGYYIPKLPRAGIDRDWKSIGSTTFRQQGHPEGDREEDDSIGGPYPERVGGKWPTLVIEAGHSETSNELHNDMRWWFRTSNHNVQIVMLAKFDHRQHHILLEKWEEESRLHKARSRGLFSSSPR</sequence>
<name>A0AAN6VMY5_9PEZI</name>
<protein>
    <submittedName>
        <fullName evidence="2">Uncharacterized protein</fullName>
    </submittedName>
</protein>
<evidence type="ECO:0000313" key="2">
    <source>
        <dbReference type="EMBL" id="KAK4154528.1"/>
    </source>
</evidence>
<dbReference type="Proteomes" id="UP001302745">
    <property type="component" value="Unassembled WGS sequence"/>
</dbReference>
<comment type="caution">
    <text evidence="2">The sequence shown here is derived from an EMBL/GenBank/DDBJ whole genome shotgun (WGS) entry which is preliminary data.</text>
</comment>
<keyword evidence="3" id="KW-1185">Reference proteome</keyword>
<dbReference type="AlphaFoldDB" id="A0AAN6VMY5"/>
<reference evidence="2" key="1">
    <citation type="journal article" date="2023" name="Mol. Phylogenet. Evol.">
        <title>Genome-scale phylogeny and comparative genomics of the fungal order Sordariales.</title>
        <authorList>
            <person name="Hensen N."/>
            <person name="Bonometti L."/>
            <person name="Westerberg I."/>
            <person name="Brannstrom I.O."/>
            <person name="Guillou S."/>
            <person name="Cros-Aarteil S."/>
            <person name="Calhoun S."/>
            <person name="Haridas S."/>
            <person name="Kuo A."/>
            <person name="Mondo S."/>
            <person name="Pangilinan J."/>
            <person name="Riley R."/>
            <person name="LaButti K."/>
            <person name="Andreopoulos B."/>
            <person name="Lipzen A."/>
            <person name="Chen C."/>
            <person name="Yan M."/>
            <person name="Daum C."/>
            <person name="Ng V."/>
            <person name="Clum A."/>
            <person name="Steindorff A."/>
            <person name="Ohm R.A."/>
            <person name="Martin F."/>
            <person name="Silar P."/>
            <person name="Natvig D.O."/>
            <person name="Lalanne C."/>
            <person name="Gautier V."/>
            <person name="Ament-Velasquez S.L."/>
            <person name="Kruys A."/>
            <person name="Hutchinson M.I."/>
            <person name="Powell A.J."/>
            <person name="Barry K."/>
            <person name="Miller A.N."/>
            <person name="Grigoriev I.V."/>
            <person name="Debuchy R."/>
            <person name="Gladieux P."/>
            <person name="Hiltunen Thoren M."/>
            <person name="Johannesson H."/>
        </authorList>
    </citation>
    <scope>NUCLEOTIDE SEQUENCE</scope>
    <source>
        <strain evidence="2">CBS 538.74</strain>
    </source>
</reference>
<gene>
    <name evidence="2" type="ORF">C8A00DRAFT_14326</name>
</gene>